<keyword evidence="2" id="KW-0732">Signal</keyword>
<organism evidence="4 5">
    <name type="scientific">Thermobrachium celere DSM 8682</name>
    <dbReference type="NCBI Taxonomy" id="941824"/>
    <lineage>
        <taxon>Bacteria</taxon>
        <taxon>Bacillati</taxon>
        <taxon>Bacillota</taxon>
        <taxon>Clostridia</taxon>
        <taxon>Eubacteriales</taxon>
        <taxon>Clostridiaceae</taxon>
        <taxon>Thermobrachium</taxon>
    </lineage>
</organism>
<dbReference type="EMBL" id="CAVN010000090">
    <property type="protein sequence ID" value="CDF57773.1"/>
    <property type="molecule type" value="Genomic_DNA"/>
</dbReference>
<dbReference type="InterPro" id="IPR050695">
    <property type="entry name" value="N-acetylmuramoyl_amidase_3"/>
</dbReference>
<comment type="caution">
    <text evidence="4">The sequence shown here is derived from an EMBL/GenBank/DDBJ whole genome shotgun (WGS) entry which is preliminary data.</text>
</comment>
<keyword evidence="5" id="KW-1185">Reference proteome</keyword>
<dbReference type="GO" id="GO:0009253">
    <property type="term" value="P:peptidoglycan catabolic process"/>
    <property type="evidence" value="ECO:0007669"/>
    <property type="project" value="InterPro"/>
</dbReference>
<dbReference type="Pfam" id="PF07495">
    <property type="entry name" value="Y_Y_Y"/>
    <property type="match status" value="1"/>
</dbReference>
<feature type="signal peptide" evidence="2">
    <location>
        <begin position="1"/>
        <end position="23"/>
    </location>
</feature>
<feature type="chain" id="PRO_5004455115" evidence="2">
    <location>
        <begin position="24"/>
        <end position="692"/>
    </location>
</feature>
<gene>
    <name evidence="4" type="ORF">TCEL_01687</name>
</gene>
<dbReference type="eggNOG" id="COG0860">
    <property type="taxonomic scope" value="Bacteria"/>
</dbReference>
<dbReference type="CDD" id="cd02696">
    <property type="entry name" value="MurNAc-LAA"/>
    <property type="match status" value="1"/>
</dbReference>
<dbReference type="InterPro" id="IPR002508">
    <property type="entry name" value="MurNAc-LAA_cat"/>
</dbReference>
<dbReference type="Gene3D" id="3.40.630.40">
    <property type="entry name" value="Zn-dependent exopeptidases"/>
    <property type="match status" value="1"/>
</dbReference>
<dbReference type="SUPFAM" id="SSF47090">
    <property type="entry name" value="PGBD-like"/>
    <property type="match status" value="2"/>
</dbReference>
<dbReference type="GO" id="GO:0008745">
    <property type="term" value="F:N-acetylmuramoyl-L-alanine amidase activity"/>
    <property type="evidence" value="ECO:0007669"/>
    <property type="project" value="UniProtKB-EC"/>
</dbReference>
<name>R7RR44_9CLOT</name>
<evidence type="ECO:0000256" key="2">
    <source>
        <dbReference type="SAM" id="SignalP"/>
    </source>
</evidence>
<dbReference type="eggNOG" id="COG2385">
    <property type="taxonomic scope" value="Bacteria"/>
</dbReference>
<dbReference type="Pfam" id="PF01520">
    <property type="entry name" value="Amidase_3"/>
    <property type="match status" value="1"/>
</dbReference>
<dbReference type="InterPro" id="IPR036366">
    <property type="entry name" value="PGBDSf"/>
</dbReference>
<evidence type="ECO:0000313" key="5">
    <source>
        <dbReference type="Proteomes" id="UP000014923"/>
    </source>
</evidence>
<dbReference type="SMART" id="SM00646">
    <property type="entry name" value="Ami_3"/>
    <property type="match status" value="1"/>
</dbReference>
<reference evidence="4" key="1">
    <citation type="submission" date="2013-03" db="EMBL/GenBank/DDBJ databases">
        <title>Draft genome sequence of the hydrogen-ethanol-producing anaerobic alkalithermophilic Caloramator celere.</title>
        <authorList>
            <person name="Ciranna A."/>
            <person name="Larjo A."/>
            <person name="Kivisto A."/>
            <person name="Santala V."/>
            <person name="Roos C."/>
            <person name="Karp M."/>
        </authorList>
    </citation>
    <scope>NUCLEOTIDE SEQUENCE [LARGE SCALE GENOMIC DNA]</scope>
    <source>
        <strain evidence="4">DSM 8682</strain>
    </source>
</reference>
<dbReference type="AlphaFoldDB" id="R7RR44"/>
<dbReference type="EC" id="3.5.1.28" evidence="4"/>
<evidence type="ECO:0000259" key="3">
    <source>
        <dbReference type="SMART" id="SM00646"/>
    </source>
</evidence>
<dbReference type="OrthoDB" id="9763643at2"/>
<dbReference type="Proteomes" id="UP000014923">
    <property type="component" value="Unassembled WGS sequence"/>
</dbReference>
<keyword evidence="1 4" id="KW-0378">Hydrolase</keyword>
<dbReference type="GO" id="GO:0030288">
    <property type="term" value="C:outer membrane-bounded periplasmic space"/>
    <property type="evidence" value="ECO:0007669"/>
    <property type="project" value="TreeGrafter"/>
</dbReference>
<dbReference type="InterPro" id="IPR036365">
    <property type="entry name" value="PGBD-like_sf"/>
</dbReference>
<sequence>MKLFKKVASLIVAFMMSSNIAFAGMLDGRKIVLDAGHGGKQSGAYYYNIKEKDLNIAIIEKLSNILKNFGAEIIFTRKPNNDVFVELKDRANIANSNSADMFISVHNNASASAKVNGTEVYYSTNRVNNKKFVLLNGIAYQYLREIKINDVDYVYYLEGNNEAIIEKSKVKIVYRYVELEGNRYEYLREEKIDDVDYVYILVDNKEQKVEKSKVKIVDSNVAFQALESIDLAKLIVSGISSVGFANKGAKNSNFYVVKYTTMPSVLIEAGYMTNAEEIKKLSNPDIQEKIAYKIADAVYRYYEEYEKSKRRAFGFIKSLNLKISKRLLLVGQAVDLELEGLDDTSKYLYRVEIKRNGENVYSTEYGQATKVNYIPNKEGIYDVTFYIKSVDSSNDYDDKITGNYVVCKDPTIKSLNLSGQKVNEKNPVSINVEVQNGSYEGVIYKFEVYSGERLISTQTNTTGVLTYNPQAAGEYRVIAYVKDKLSDKEYDDKKEVKLLVEKQEEMSRGNSAPQENKIQLVYTRTLKKGVKGTDVVQLQLALQRLGYYKAKSTTLEFDANTEAAVKAFQKANKLTADGIVGKGTIVKLNSALGVSTVNKSNTTNTINTANTSKPTMQLVYKRVLRSGSVGEDVRQLQQALKILGYFKYSTTTKFSSTTLNAVRAFQKANKLNANGIVDKKTVDKINERLRSR</sequence>
<dbReference type="eggNOG" id="COG3409">
    <property type="taxonomic scope" value="Bacteria"/>
</dbReference>
<dbReference type="Gene3D" id="1.10.101.10">
    <property type="entry name" value="PGBD-like superfamily/PGBD"/>
    <property type="match status" value="2"/>
</dbReference>
<proteinExistence type="predicted"/>
<dbReference type="RefSeq" id="WP_018661232.1">
    <property type="nucleotide sequence ID" value="NZ_HF952018.1"/>
</dbReference>
<feature type="domain" description="MurNAc-LAA" evidence="3">
    <location>
        <begin position="91"/>
        <end position="299"/>
    </location>
</feature>
<dbReference type="PANTHER" id="PTHR30404">
    <property type="entry name" value="N-ACETYLMURAMOYL-L-ALANINE AMIDASE"/>
    <property type="match status" value="1"/>
</dbReference>
<dbReference type="SUPFAM" id="SSF53187">
    <property type="entry name" value="Zn-dependent exopeptidases"/>
    <property type="match status" value="1"/>
</dbReference>
<dbReference type="Pfam" id="PF01471">
    <property type="entry name" value="PG_binding_1"/>
    <property type="match status" value="2"/>
</dbReference>
<dbReference type="PANTHER" id="PTHR30404:SF0">
    <property type="entry name" value="N-ACETYLMURAMOYL-L-ALANINE AMIDASE AMIC"/>
    <property type="match status" value="1"/>
</dbReference>
<protein>
    <submittedName>
        <fullName evidence="4">N-acetylmuramoyl-L-alanine amidase</fullName>
        <ecNumber evidence="4">3.5.1.28</ecNumber>
    </submittedName>
</protein>
<evidence type="ECO:0000256" key="1">
    <source>
        <dbReference type="ARBA" id="ARBA00022801"/>
    </source>
</evidence>
<evidence type="ECO:0000313" key="4">
    <source>
        <dbReference type="EMBL" id="CDF57773.1"/>
    </source>
</evidence>
<accession>R7RR44</accession>
<dbReference type="InterPro" id="IPR002477">
    <property type="entry name" value="Peptidoglycan-bd-like"/>
</dbReference>
<dbReference type="InterPro" id="IPR011123">
    <property type="entry name" value="Y_Y_Y"/>
</dbReference>
<dbReference type="HOGENOM" id="CLU_397905_0_0_9"/>